<keyword evidence="4 5" id="KW-0472">Membrane</keyword>
<dbReference type="PANTHER" id="PTHR22776:SF91">
    <property type="entry name" value="MARVEL DOMAIN-CONTAINING PROTEIN"/>
    <property type="match status" value="1"/>
</dbReference>
<evidence type="ECO:0000313" key="8">
    <source>
        <dbReference type="EMBL" id="GMT28320.1"/>
    </source>
</evidence>
<evidence type="ECO:0000313" key="9">
    <source>
        <dbReference type="Proteomes" id="UP001432322"/>
    </source>
</evidence>
<dbReference type="InterPro" id="IPR008253">
    <property type="entry name" value="Marvel"/>
</dbReference>
<feature type="domain" description="MARVEL" evidence="7">
    <location>
        <begin position="44"/>
        <end position="197"/>
    </location>
</feature>
<dbReference type="EMBL" id="BTSY01000005">
    <property type="protein sequence ID" value="GMT28320.1"/>
    <property type="molecule type" value="Genomic_DNA"/>
</dbReference>
<dbReference type="AlphaFoldDB" id="A0AAV5WD21"/>
<comment type="caution">
    <text evidence="8">The sequence shown here is derived from an EMBL/GenBank/DDBJ whole genome shotgun (WGS) entry which is preliminary data.</text>
</comment>
<evidence type="ECO:0000256" key="4">
    <source>
        <dbReference type="ARBA" id="ARBA00023136"/>
    </source>
</evidence>
<feature type="transmembrane region" description="Helical" evidence="6">
    <location>
        <begin position="120"/>
        <end position="139"/>
    </location>
</feature>
<evidence type="ECO:0000259" key="7">
    <source>
        <dbReference type="PROSITE" id="PS51225"/>
    </source>
</evidence>
<accession>A0AAV5WD21</accession>
<dbReference type="Proteomes" id="UP001432322">
    <property type="component" value="Unassembled WGS sequence"/>
</dbReference>
<evidence type="ECO:0000256" key="5">
    <source>
        <dbReference type="PROSITE-ProRule" id="PRU00581"/>
    </source>
</evidence>
<dbReference type="Pfam" id="PF01284">
    <property type="entry name" value="MARVEL"/>
    <property type="match status" value="1"/>
</dbReference>
<feature type="transmembrane region" description="Helical" evidence="6">
    <location>
        <begin position="51"/>
        <end position="72"/>
    </location>
</feature>
<dbReference type="InterPro" id="IPR050578">
    <property type="entry name" value="MARVEL-CKLF_proteins"/>
</dbReference>
<keyword evidence="3 6" id="KW-1133">Transmembrane helix</keyword>
<dbReference type="PANTHER" id="PTHR22776">
    <property type="entry name" value="MARVEL-CONTAINING POTENTIAL LIPID RAFT-ASSOCIATED PROTEIN"/>
    <property type="match status" value="1"/>
</dbReference>
<reference evidence="8" key="1">
    <citation type="submission" date="2023-10" db="EMBL/GenBank/DDBJ databases">
        <title>Genome assembly of Pristionchus species.</title>
        <authorList>
            <person name="Yoshida K."/>
            <person name="Sommer R.J."/>
        </authorList>
    </citation>
    <scope>NUCLEOTIDE SEQUENCE</scope>
    <source>
        <strain evidence="8">RS5133</strain>
    </source>
</reference>
<evidence type="ECO:0000256" key="6">
    <source>
        <dbReference type="SAM" id="Phobius"/>
    </source>
</evidence>
<comment type="subcellular location">
    <subcellularLocation>
        <location evidence="1">Membrane</location>
        <topology evidence="1">Multi-pass membrane protein</topology>
    </subcellularLocation>
</comment>
<dbReference type="GO" id="GO:0016020">
    <property type="term" value="C:membrane"/>
    <property type="evidence" value="ECO:0007669"/>
    <property type="project" value="UniProtKB-SubCell"/>
</dbReference>
<proteinExistence type="predicted"/>
<keyword evidence="2 5" id="KW-0812">Transmembrane</keyword>
<name>A0AAV5WD21_9BILA</name>
<evidence type="ECO:0000256" key="3">
    <source>
        <dbReference type="ARBA" id="ARBA00022989"/>
    </source>
</evidence>
<evidence type="ECO:0000256" key="1">
    <source>
        <dbReference type="ARBA" id="ARBA00004141"/>
    </source>
</evidence>
<protein>
    <recommendedName>
        <fullName evidence="7">MARVEL domain-containing protein</fullName>
    </recommendedName>
</protein>
<feature type="transmembrane region" description="Helical" evidence="6">
    <location>
        <begin position="171"/>
        <end position="192"/>
    </location>
</feature>
<gene>
    <name evidence="8" type="ORF">PFISCL1PPCAC_19617</name>
</gene>
<keyword evidence="9" id="KW-1185">Reference proteome</keyword>
<sequence>MDRVDTYTTKAPDGTYVTTTTKTHTKYDEDMVYRFGRGTLNKKYCMSLPGIARICEILCALMIISLIVSVFGPGPFKGVLFGQTIVLIFVGVALCLSFIFLIVYFFNLHETHLDFWPWRITDMVFCSLAALFYFVFAFVEGYYATGSWANNCNDIGSDGIMHNGCRLVFEWAFAAFLCFVCGGLYAVSAFCASRMRP</sequence>
<feature type="transmembrane region" description="Helical" evidence="6">
    <location>
        <begin position="84"/>
        <end position="108"/>
    </location>
</feature>
<organism evidence="8 9">
    <name type="scientific">Pristionchus fissidentatus</name>
    <dbReference type="NCBI Taxonomy" id="1538716"/>
    <lineage>
        <taxon>Eukaryota</taxon>
        <taxon>Metazoa</taxon>
        <taxon>Ecdysozoa</taxon>
        <taxon>Nematoda</taxon>
        <taxon>Chromadorea</taxon>
        <taxon>Rhabditida</taxon>
        <taxon>Rhabditina</taxon>
        <taxon>Diplogasteromorpha</taxon>
        <taxon>Diplogasteroidea</taxon>
        <taxon>Neodiplogasteridae</taxon>
        <taxon>Pristionchus</taxon>
    </lineage>
</organism>
<dbReference type="PROSITE" id="PS51225">
    <property type="entry name" value="MARVEL"/>
    <property type="match status" value="1"/>
</dbReference>
<evidence type="ECO:0000256" key="2">
    <source>
        <dbReference type="ARBA" id="ARBA00022692"/>
    </source>
</evidence>